<evidence type="ECO:0000256" key="1">
    <source>
        <dbReference type="SAM" id="MobiDB-lite"/>
    </source>
</evidence>
<feature type="region of interest" description="Disordered" evidence="1">
    <location>
        <begin position="74"/>
        <end position="101"/>
    </location>
</feature>
<accession>A0A8W7PPS7</accession>
<protein>
    <submittedName>
        <fullName evidence="2">Uncharacterized protein</fullName>
    </submittedName>
</protein>
<name>A0A8W7PPS7_ANOCL</name>
<dbReference type="Proteomes" id="UP000075882">
    <property type="component" value="Unassembled WGS sequence"/>
</dbReference>
<organism evidence="2">
    <name type="scientific">Anopheles coluzzii</name>
    <name type="common">African malaria mosquito</name>
    <dbReference type="NCBI Taxonomy" id="1518534"/>
    <lineage>
        <taxon>Eukaryota</taxon>
        <taxon>Metazoa</taxon>
        <taxon>Ecdysozoa</taxon>
        <taxon>Arthropoda</taxon>
        <taxon>Hexapoda</taxon>
        <taxon>Insecta</taxon>
        <taxon>Pterygota</taxon>
        <taxon>Neoptera</taxon>
        <taxon>Endopterygota</taxon>
        <taxon>Diptera</taxon>
        <taxon>Nematocera</taxon>
        <taxon>Culicoidea</taxon>
        <taxon>Culicidae</taxon>
        <taxon>Anophelinae</taxon>
        <taxon>Anopheles</taxon>
    </lineage>
</organism>
<proteinExistence type="predicted"/>
<evidence type="ECO:0000313" key="2">
    <source>
        <dbReference type="EnsemblMetazoa" id="ACOM035070-PA.1"/>
    </source>
</evidence>
<feature type="compositionally biased region" description="Polar residues" evidence="1">
    <location>
        <begin position="77"/>
        <end position="99"/>
    </location>
</feature>
<reference evidence="2" key="1">
    <citation type="submission" date="2022-08" db="UniProtKB">
        <authorList>
            <consortium name="EnsemblMetazoa"/>
        </authorList>
    </citation>
    <scope>IDENTIFICATION</scope>
</reference>
<dbReference type="EnsemblMetazoa" id="ACOM035070-RA">
    <property type="protein sequence ID" value="ACOM035070-PA.1"/>
    <property type="gene ID" value="ACOM035070"/>
</dbReference>
<dbReference type="AlphaFoldDB" id="A0A8W7PPS7"/>
<sequence length="160" mass="18223">MFSLWSQRLLPVPPWFDRRTTKTTSFSWLRAARVTHIYHCQYAERVWEICLLDPSSWDAAARTHRTLAYTFKHTQTRRPPTTSNARRTIHPTTSNTTDCTRQHPTDNAHGCIVLGLGIYSTSITTPDGTGKFIRCSIPANASSQPAVECECIRKLNNFLN</sequence>